<evidence type="ECO:0000313" key="14">
    <source>
        <dbReference type="EMBL" id="UUC46879.1"/>
    </source>
</evidence>
<comment type="catalytic activity">
    <reaction evidence="1">
        <text>ATP + protein L-histidine = ADP + protein N-phospho-L-histidine.</text>
        <dbReference type="EC" id="2.7.13.3"/>
    </reaction>
</comment>
<evidence type="ECO:0000256" key="8">
    <source>
        <dbReference type="ARBA" id="ARBA00022989"/>
    </source>
</evidence>
<dbReference type="InterPro" id="IPR003661">
    <property type="entry name" value="HisK_dim/P_dom"/>
</dbReference>
<dbReference type="PROSITE" id="PS50885">
    <property type="entry name" value="HAMP"/>
    <property type="match status" value="1"/>
</dbReference>
<evidence type="ECO:0000256" key="3">
    <source>
        <dbReference type="ARBA" id="ARBA00012438"/>
    </source>
</evidence>
<evidence type="ECO:0000256" key="1">
    <source>
        <dbReference type="ARBA" id="ARBA00000085"/>
    </source>
</evidence>
<dbReference type="EMBL" id="CP101751">
    <property type="protein sequence ID" value="UUC46879.1"/>
    <property type="molecule type" value="Genomic_DNA"/>
</dbReference>
<dbReference type="InterPro" id="IPR003594">
    <property type="entry name" value="HATPase_dom"/>
</dbReference>
<dbReference type="RefSeq" id="WP_256552532.1">
    <property type="nucleotide sequence ID" value="NZ_CP101751.1"/>
</dbReference>
<keyword evidence="6 11" id="KW-0812">Transmembrane</keyword>
<keyword evidence="10 11" id="KW-0472">Membrane</keyword>
<organism evidence="14 15">
    <name type="scientific">Flavobacterium cerinum</name>
    <dbReference type="NCBI Taxonomy" id="2502784"/>
    <lineage>
        <taxon>Bacteria</taxon>
        <taxon>Pseudomonadati</taxon>
        <taxon>Bacteroidota</taxon>
        <taxon>Flavobacteriia</taxon>
        <taxon>Flavobacteriales</taxon>
        <taxon>Flavobacteriaceae</taxon>
        <taxon>Flavobacterium</taxon>
    </lineage>
</organism>
<evidence type="ECO:0000256" key="4">
    <source>
        <dbReference type="ARBA" id="ARBA00022553"/>
    </source>
</evidence>
<dbReference type="InterPro" id="IPR050428">
    <property type="entry name" value="TCS_sensor_his_kinase"/>
</dbReference>
<dbReference type="SUPFAM" id="SSF47384">
    <property type="entry name" value="Homodimeric domain of signal transducing histidine kinase"/>
    <property type="match status" value="1"/>
</dbReference>
<dbReference type="GO" id="GO:0016301">
    <property type="term" value="F:kinase activity"/>
    <property type="evidence" value="ECO:0007669"/>
    <property type="project" value="UniProtKB-KW"/>
</dbReference>
<dbReference type="Proteomes" id="UP001059844">
    <property type="component" value="Chromosome"/>
</dbReference>
<keyword evidence="7 14" id="KW-0418">Kinase</keyword>
<dbReference type="PROSITE" id="PS50109">
    <property type="entry name" value="HIS_KIN"/>
    <property type="match status" value="1"/>
</dbReference>
<dbReference type="EC" id="2.7.13.3" evidence="3"/>
<dbReference type="InterPro" id="IPR005467">
    <property type="entry name" value="His_kinase_dom"/>
</dbReference>
<comment type="subcellular location">
    <subcellularLocation>
        <location evidence="2">Membrane</location>
    </subcellularLocation>
</comment>
<feature type="domain" description="Histidine kinase" evidence="12">
    <location>
        <begin position="219"/>
        <end position="433"/>
    </location>
</feature>
<proteinExistence type="predicted"/>
<accession>A0ABY5IZY0</accession>
<evidence type="ECO:0000256" key="6">
    <source>
        <dbReference type="ARBA" id="ARBA00022692"/>
    </source>
</evidence>
<evidence type="ECO:0000256" key="7">
    <source>
        <dbReference type="ARBA" id="ARBA00022777"/>
    </source>
</evidence>
<dbReference type="InterPro" id="IPR036890">
    <property type="entry name" value="HATPase_C_sf"/>
</dbReference>
<dbReference type="Pfam" id="PF00512">
    <property type="entry name" value="HisKA"/>
    <property type="match status" value="1"/>
</dbReference>
<keyword evidence="8 11" id="KW-1133">Transmembrane helix</keyword>
<dbReference type="SUPFAM" id="SSF55874">
    <property type="entry name" value="ATPase domain of HSP90 chaperone/DNA topoisomerase II/histidine kinase"/>
    <property type="match status" value="1"/>
</dbReference>
<dbReference type="SMART" id="SM00304">
    <property type="entry name" value="HAMP"/>
    <property type="match status" value="1"/>
</dbReference>
<reference evidence="14" key="1">
    <citation type="submission" date="2022-07" db="EMBL/GenBank/DDBJ databases">
        <title>Isolation, identification, and degradation of a PFOSA degrading strain from sewage treatment plant.</title>
        <authorList>
            <person name="Zhang L."/>
            <person name="Huo Y."/>
        </authorList>
    </citation>
    <scope>NUCLEOTIDE SEQUENCE</scope>
    <source>
        <strain evidence="14">C1</strain>
    </source>
</reference>
<evidence type="ECO:0000259" key="13">
    <source>
        <dbReference type="PROSITE" id="PS50885"/>
    </source>
</evidence>
<dbReference type="CDD" id="cd00082">
    <property type="entry name" value="HisKA"/>
    <property type="match status" value="1"/>
</dbReference>
<evidence type="ECO:0000256" key="5">
    <source>
        <dbReference type="ARBA" id="ARBA00022679"/>
    </source>
</evidence>
<dbReference type="Pfam" id="PF02518">
    <property type="entry name" value="HATPase_c"/>
    <property type="match status" value="1"/>
</dbReference>
<dbReference type="SMART" id="SM00387">
    <property type="entry name" value="HATPase_c"/>
    <property type="match status" value="1"/>
</dbReference>
<name>A0ABY5IZY0_9FLAO</name>
<dbReference type="InterPro" id="IPR003660">
    <property type="entry name" value="HAMP_dom"/>
</dbReference>
<evidence type="ECO:0000259" key="12">
    <source>
        <dbReference type="PROSITE" id="PS50109"/>
    </source>
</evidence>
<sequence length="433" mass="49549">MSFVIVGTYLLFSYSIKETYKDKLLGIAELSGNFYLEKDELPAKSHKKVEKEFKRISKESVRLYRANSKEIYVNDTLDFKVTDQLIELTRNKGSITFKKGNRQFLSLLYKDNQGDFVIVVSGVDKTGSTQLSNLKKMLLFFGFLGLSIHFLLTWLLANRTFRPLNKLLNQINSIKGDDWKSRLRYTNKGDELAMLVGEFNYLLDRIESSATTQKNFLKNASHEIKTPLAIIIGDIEVGLNHERSEQEYKELLVSVKENALHLKSVTESLITLSNLEVNNQINNEKVRIDEILFDVLEKKKIEYPGRKAQLNFITGDEFKEELLIVNGNGHLLFVALNNIVDNAFKFSGHQDIRIEINLKEDKLRIVIRDYGAGMPAGSNENIFKLFYRNPENTTIPGHGIGLYLTKQILQRHHIVNEVASVQGEGTAFTLFFP</sequence>
<feature type="domain" description="HAMP" evidence="13">
    <location>
        <begin position="158"/>
        <end position="211"/>
    </location>
</feature>
<dbReference type="SUPFAM" id="SSF158472">
    <property type="entry name" value="HAMP domain-like"/>
    <property type="match status" value="1"/>
</dbReference>
<dbReference type="InterPro" id="IPR004358">
    <property type="entry name" value="Sig_transdc_His_kin-like_C"/>
</dbReference>
<dbReference type="Gene3D" id="1.10.287.130">
    <property type="match status" value="1"/>
</dbReference>
<keyword evidence="15" id="KW-1185">Reference proteome</keyword>
<evidence type="ECO:0000256" key="2">
    <source>
        <dbReference type="ARBA" id="ARBA00004370"/>
    </source>
</evidence>
<keyword evidence="9" id="KW-0902">Two-component regulatory system</keyword>
<dbReference type="Pfam" id="PF00672">
    <property type="entry name" value="HAMP"/>
    <property type="match status" value="1"/>
</dbReference>
<dbReference type="PRINTS" id="PR00344">
    <property type="entry name" value="BCTRLSENSOR"/>
</dbReference>
<protein>
    <recommendedName>
        <fullName evidence="3">histidine kinase</fullName>
        <ecNumber evidence="3">2.7.13.3</ecNumber>
    </recommendedName>
</protein>
<keyword evidence="5" id="KW-0808">Transferase</keyword>
<dbReference type="SMART" id="SM00388">
    <property type="entry name" value="HisKA"/>
    <property type="match status" value="1"/>
</dbReference>
<gene>
    <name evidence="14" type="ORF">NOX80_06690</name>
</gene>
<dbReference type="PANTHER" id="PTHR45436:SF5">
    <property type="entry name" value="SENSOR HISTIDINE KINASE TRCS"/>
    <property type="match status" value="1"/>
</dbReference>
<dbReference type="Gene3D" id="3.30.565.10">
    <property type="entry name" value="Histidine kinase-like ATPase, C-terminal domain"/>
    <property type="match status" value="1"/>
</dbReference>
<dbReference type="Gene3D" id="6.10.340.10">
    <property type="match status" value="1"/>
</dbReference>
<evidence type="ECO:0000256" key="9">
    <source>
        <dbReference type="ARBA" id="ARBA00023012"/>
    </source>
</evidence>
<keyword evidence="4" id="KW-0597">Phosphoprotein</keyword>
<evidence type="ECO:0000313" key="15">
    <source>
        <dbReference type="Proteomes" id="UP001059844"/>
    </source>
</evidence>
<evidence type="ECO:0000256" key="11">
    <source>
        <dbReference type="SAM" id="Phobius"/>
    </source>
</evidence>
<dbReference type="CDD" id="cd00075">
    <property type="entry name" value="HATPase"/>
    <property type="match status" value="1"/>
</dbReference>
<dbReference type="PANTHER" id="PTHR45436">
    <property type="entry name" value="SENSOR HISTIDINE KINASE YKOH"/>
    <property type="match status" value="1"/>
</dbReference>
<feature type="transmembrane region" description="Helical" evidence="11">
    <location>
        <begin position="138"/>
        <end position="157"/>
    </location>
</feature>
<evidence type="ECO:0000256" key="10">
    <source>
        <dbReference type="ARBA" id="ARBA00023136"/>
    </source>
</evidence>
<dbReference type="InterPro" id="IPR036097">
    <property type="entry name" value="HisK_dim/P_sf"/>
</dbReference>